<keyword evidence="4" id="KW-0418">Kinase</keyword>
<dbReference type="Gene3D" id="3.30.565.10">
    <property type="entry name" value="Histidine kinase-like ATPase, C-terminal domain"/>
    <property type="match status" value="1"/>
</dbReference>
<evidence type="ECO:0000256" key="3">
    <source>
        <dbReference type="ARBA" id="ARBA00022679"/>
    </source>
</evidence>
<keyword evidence="3" id="KW-0808">Transferase</keyword>
<comment type="catalytic activity">
    <reaction evidence="1">
        <text>ATP + protein L-histidine = ADP + protein N-phospho-L-histidine.</text>
        <dbReference type="EC" id="2.7.13.3"/>
    </reaction>
</comment>
<evidence type="ECO:0000256" key="4">
    <source>
        <dbReference type="ARBA" id="ARBA00022777"/>
    </source>
</evidence>
<dbReference type="InterPro" id="IPR003594">
    <property type="entry name" value="HATPase_dom"/>
</dbReference>
<dbReference type="InterPro" id="IPR036890">
    <property type="entry name" value="HATPase_C_sf"/>
</dbReference>
<evidence type="ECO:0000313" key="6">
    <source>
        <dbReference type="EMBL" id="EQD59212.1"/>
    </source>
</evidence>
<dbReference type="InterPro" id="IPR005467">
    <property type="entry name" value="His_kinase_dom"/>
</dbReference>
<dbReference type="PANTHER" id="PTHR43047:SF72">
    <property type="entry name" value="OSMOSENSING HISTIDINE PROTEIN KINASE SLN1"/>
    <property type="match status" value="1"/>
</dbReference>
<reference evidence="6" key="1">
    <citation type="submission" date="2013-08" db="EMBL/GenBank/DDBJ databases">
        <authorList>
            <person name="Mendez C."/>
            <person name="Richter M."/>
            <person name="Ferrer M."/>
            <person name="Sanchez J."/>
        </authorList>
    </citation>
    <scope>NUCLEOTIDE SEQUENCE</scope>
</reference>
<evidence type="ECO:0000256" key="2">
    <source>
        <dbReference type="ARBA" id="ARBA00012438"/>
    </source>
</evidence>
<dbReference type="GO" id="GO:0009927">
    <property type="term" value="F:histidine phosphotransfer kinase activity"/>
    <property type="evidence" value="ECO:0007669"/>
    <property type="project" value="TreeGrafter"/>
</dbReference>
<dbReference type="InterPro" id="IPR004358">
    <property type="entry name" value="Sig_transdc_His_kin-like_C"/>
</dbReference>
<accession>T1APC6</accession>
<dbReference type="PRINTS" id="PR00344">
    <property type="entry name" value="BCTRLSENSOR"/>
</dbReference>
<dbReference type="GO" id="GO:0005524">
    <property type="term" value="F:ATP binding"/>
    <property type="evidence" value="ECO:0007669"/>
    <property type="project" value="UniProtKB-KW"/>
</dbReference>
<dbReference type="GO" id="GO:0000155">
    <property type="term" value="F:phosphorelay sensor kinase activity"/>
    <property type="evidence" value="ECO:0007669"/>
    <property type="project" value="TreeGrafter"/>
</dbReference>
<dbReference type="PANTHER" id="PTHR43047">
    <property type="entry name" value="TWO-COMPONENT HISTIDINE PROTEIN KINASE"/>
    <property type="match status" value="1"/>
</dbReference>
<comment type="caution">
    <text evidence="6">The sequence shown here is derived from an EMBL/GenBank/DDBJ whole genome shotgun (WGS) entry which is preliminary data.</text>
</comment>
<dbReference type="AlphaFoldDB" id="T1APC6"/>
<sequence length="67" mass="7290">MMTSASCSEKFYQAQKRPQLVKQDGAGTGLGLAISKDIVRLHGGKIYFDSKLGHGSKFSFTLPISKK</sequence>
<gene>
    <name evidence="6" type="ORF">B2A_04066</name>
</gene>
<reference evidence="6" key="2">
    <citation type="journal article" date="2014" name="ISME J.">
        <title>Microbial stratification in low pH oxic and suboxic macroscopic growths along an acid mine drainage.</title>
        <authorList>
            <person name="Mendez-Garcia C."/>
            <person name="Mesa V."/>
            <person name="Sprenger R.R."/>
            <person name="Richter M."/>
            <person name="Diez M.S."/>
            <person name="Solano J."/>
            <person name="Bargiela R."/>
            <person name="Golyshina O.V."/>
            <person name="Manteca A."/>
            <person name="Ramos J.L."/>
            <person name="Gallego J.R."/>
            <person name="Llorente I."/>
            <person name="Martins Dos Santos V.A."/>
            <person name="Jensen O.N."/>
            <person name="Pelaez A.I."/>
            <person name="Sanchez J."/>
            <person name="Ferrer M."/>
        </authorList>
    </citation>
    <scope>NUCLEOTIDE SEQUENCE</scope>
</reference>
<dbReference type="GO" id="GO:0005886">
    <property type="term" value="C:plasma membrane"/>
    <property type="evidence" value="ECO:0007669"/>
    <property type="project" value="TreeGrafter"/>
</dbReference>
<dbReference type="EC" id="2.7.13.3" evidence="2"/>
<dbReference type="PROSITE" id="PS50109">
    <property type="entry name" value="HIS_KIN"/>
    <property type="match status" value="1"/>
</dbReference>
<dbReference type="EMBL" id="AUZZ01002720">
    <property type="protein sequence ID" value="EQD59212.1"/>
    <property type="molecule type" value="Genomic_DNA"/>
</dbReference>
<dbReference type="Pfam" id="PF02518">
    <property type="entry name" value="HATPase_c"/>
    <property type="match status" value="1"/>
</dbReference>
<feature type="domain" description="Histidine kinase" evidence="5">
    <location>
        <begin position="9"/>
        <end position="66"/>
    </location>
</feature>
<name>T1APC6_9ZZZZ</name>
<evidence type="ECO:0000256" key="1">
    <source>
        <dbReference type="ARBA" id="ARBA00000085"/>
    </source>
</evidence>
<protein>
    <recommendedName>
        <fullName evidence="2">histidine kinase</fullName>
        <ecNumber evidence="2">2.7.13.3</ecNumber>
    </recommendedName>
</protein>
<keyword evidence="6" id="KW-0067">ATP-binding</keyword>
<dbReference type="SUPFAM" id="SSF55874">
    <property type="entry name" value="ATPase domain of HSP90 chaperone/DNA topoisomerase II/histidine kinase"/>
    <property type="match status" value="1"/>
</dbReference>
<keyword evidence="6" id="KW-0547">Nucleotide-binding</keyword>
<proteinExistence type="predicted"/>
<feature type="non-terminal residue" evidence="6">
    <location>
        <position position="67"/>
    </location>
</feature>
<organism evidence="6">
    <name type="scientific">mine drainage metagenome</name>
    <dbReference type="NCBI Taxonomy" id="410659"/>
    <lineage>
        <taxon>unclassified sequences</taxon>
        <taxon>metagenomes</taxon>
        <taxon>ecological metagenomes</taxon>
    </lineage>
</organism>
<evidence type="ECO:0000259" key="5">
    <source>
        <dbReference type="PROSITE" id="PS50109"/>
    </source>
</evidence>